<comment type="caution">
    <text evidence="1">The sequence shown here is derived from an EMBL/GenBank/DDBJ whole genome shotgun (WGS) entry which is preliminary data.</text>
</comment>
<sequence length="34" mass="4222">MKKYESIAKPQKNVLVSRVINTRHRDYRYHEITF</sequence>
<evidence type="ECO:0000313" key="2">
    <source>
        <dbReference type="Proteomes" id="UP000075653"/>
    </source>
</evidence>
<protein>
    <submittedName>
        <fullName evidence="1">Uncharacterized protein</fullName>
    </submittedName>
</protein>
<organism evidence="1 2">
    <name type="scientific">Ferrovum myxofaciens</name>
    <dbReference type="NCBI Taxonomy" id="416213"/>
    <lineage>
        <taxon>Bacteria</taxon>
        <taxon>Pseudomonadati</taxon>
        <taxon>Pseudomonadota</taxon>
        <taxon>Betaproteobacteria</taxon>
        <taxon>Ferrovales</taxon>
        <taxon>Ferrovaceae</taxon>
        <taxon>Ferrovum</taxon>
    </lineage>
</organism>
<keyword evidence="2" id="KW-1185">Reference proteome</keyword>
<reference evidence="1 2" key="1">
    <citation type="submission" date="2016-01" db="EMBL/GenBank/DDBJ databases">
        <title>Genome sequence of the acidophilic iron oxidising Ferrovum strain Z-31.</title>
        <authorList>
            <person name="Poehlein A."/>
            <person name="Ullrich S.R."/>
            <person name="Schloemann M."/>
            <person name="Muehling M."/>
            <person name="Daniel R."/>
        </authorList>
    </citation>
    <scope>NUCLEOTIDE SEQUENCE [LARGE SCALE GENOMIC DNA]</scope>
    <source>
        <strain evidence="1 2">Z-31</strain>
    </source>
</reference>
<dbReference type="Proteomes" id="UP000075653">
    <property type="component" value="Unassembled WGS sequence"/>
</dbReference>
<accession>A0A149VVI9</accession>
<proteinExistence type="predicted"/>
<evidence type="ECO:0000313" key="1">
    <source>
        <dbReference type="EMBL" id="KXW57253.1"/>
    </source>
</evidence>
<dbReference type="EMBL" id="LRRD01000083">
    <property type="protein sequence ID" value="KXW57253.1"/>
    <property type="molecule type" value="Genomic_DNA"/>
</dbReference>
<name>A0A149VVI9_9PROT</name>
<gene>
    <name evidence="1" type="ORF">FEMY_22270</name>
</gene>
<dbReference type="AlphaFoldDB" id="A0A149VVI9"/>